<keyword evidence="2" id="KW-0963">Cytoplasm</keyword>
<evidence type="ECO:0000256" key="2">
    <source>
        <dbReference type="RuleBase" id="RU368102"/>
    </source>
</evidence>
<dbReference type="GO" id="GO:0016746">
    <property type="term" value="F:acyltransferase activity"/>
    <property type="evidence" value="ECO:0007669"/>
    <property type="project" value="UniProtKB-UniRule"/>
</dbReference>
<dbReference type="InterPro" id="IPR003996">
    <property type="entry name" value="RTX_toxin-activating_protC_bac"/>
</dbReference>
<dbReference type="Pfam" id="PF02794">
    <property type="entry name" value="HlyC"/>
    <property type="match status" value="1"/>
</dbReference>
<dbReference type="Proteomes" id="UP000218606">
    <property type="component" value="Chromosome"/>
</dbReference>
<proteinExistence type="inferred from homology"/>
<dbReference type="AlphaFoldDB" id="A0AAN1GTX7"/>
<dbReference type="GO" id="GO:0031640">
    <property type="term" value="P:killing of cells of another organism"/>
    <property type="evidence" value="ECO:0007669"/>
    <property type="project" value="UniProtKB-KW"/>
</dbReference>
<dbReference type="RefSeq" id="WP_096872871.1">
    <property type="nucleotide sequence ID" value="NZ_CP010715.1"/>
</dbReference>
<comment type="subcellular location">
    <subcellularLocation>
        <location evidence="2">Cytoplasm</location>
    </subcellularLocation>
</comment>
<comment type="similarity">
    <text evidence="1 2">Belongs to the RTX toxin acyltransferase family.</text>
</comment>
<keyword evidence="2" id="KW-0204">Cytolysis</keyword>
<comment type="function">
    <text evidence="2">Involved in fatty acylation of protoxin at internal lysine residues, thereby converting it to the active toxin.</text>
</comment>
<evidence type="ECO:0000313" key="3">
    <source>
        <dbReference type="EMBL" id="ATG45080.1"/>
    </source>
</evidence>
<keyword evidence="2 3" id="KW-0012">Acyltransferase</keyword>
<sequence>MDQQQNFQTYGKIAWLWSNSVLHRDWTVSQQAGFILPAIANQQYYIVEKDGFPVAYCSWALLDEDTEAAYILNPNHLNPDRWASGDRLWFIDWISPFSPKYSWTLRSALVKRYPDKVARALRVKKDNETARIASFTGHGLEKAQSRAIKRQYYEDMVEGLANNPELGKDFFLSGLNAGDE</sequence>
<dbReference type="EC" id="2.3.1.-" evidence="2"/>
<dbReference type="GO" id="GO:0009404">
    <property type="term" value="P:toxin metabolic process"/>
    <property type="evidence" value="ECO:0007669"/>
    <property type="project" value="UniProtKB-UniRule"/>
</dbReference>
<name>A0AAN1GTX7_9RHOB</name>
<protein>
    <recommendedName>
        <fullName evidence="2">RTX toxin-activating lysine-acyltransferase</fullName>
        <ecNumber evidence="2">2.3.1.-</ecNumber>
    </recommendedName>
</protein>
<evidence type="ECO:0000313" key="4">
    <source>
        <dbReference type="Proteomes" id="UP000218606"/>
    </source>
</evidence>
<evidence type="ECO:0000256" key="1">
    <source>
        <dbReference type="ARBA" id="ARBA00005686"/>
    </source>
</evidence>
<dbReference type="PRINTS" id="PR01489">
    <property type="entry name" value="RTXTOXINC"/>
</dbReference>
<dbReference type="EMBL" id="CP010767">
    <property type="protein sequence ID" value="ATG45080.1"/>
    <property type="molecule type" value="Genomic_DNA"/>
</dbReference>
<accession>A0AAN1GTX7</accession>
<gene>
    <name evidence="3" type="primary">cyaC</name>
    <name evidence="3" type="ORF">PhaeoP13_03189</name>
</gene>
<reference evidence="3 4" key="1">
    <citation type="journal article" date="2017" name="Front. Microbiol.">
        <title>Phaeobacter piscinae sp. nov., a species of the Roseobacter group and potential aquaculture probiont.</title>
        <authorList>
            <person name="Sonnenschein E.C."/>
            <person name="Phippen C.B.W."/>
            <person name="Nielsen K.F."/>
            <person name="Mateiu R.V."/>
            <person name="Melchiorsen J."/>
            <person name="Gram L."/>
            <person name="Overmann J."/>
            <person name="Freese H.M."/>
        </authorList>
    </citation>
    <scope>NUCLEOTIDE SEQUENCE [LARGE SCALE GENOMIC DNA]</scope>
    <source>
        <strain evidence="3 4">P13</strain>
    </source>
</reference>
<dbReference type="GO" id="GO:0005737">
    <property type="term" value="C:cytoplasm"/>
    <property type="evidence" value="ECO:0007669"/>
    <property type="project" value="UniProtKB-SubCell"/>
</dbReference>
<keyword evidence="2 3" id="KW-0808">Transferase</keyword>
<organism evidence="3 4">
    <name type="scientific">Phaeobacter piscinae</name>
    <dbReference type="NCBI Taxonomy" id="1580596"/>
    <lineage>
        <taxon>Bacteria</taxon>
        <taxon>Pseudomonadati</taxon>
        <taxon>Pseudomonadota</taxon>
        <taxon>Alphaproteobacteria</taxon>
        <taxon>Rhodobacterales</taxon>
        <taxon>Roseobacteraceae</taxon>
        <taxon>Phaeobacter</taxon>
    </lineage>
</organism>